<feature type="transmembrane region" description="Helical" evidence="13">
    <location>
        <begin position="129"/>
        <end position="147"/>
    </location>
</feature>
<comment type="pathway">
    <text evidence="9">Carotenoid biosynthesis; staphyloxanthin biosynthesis; staphyloxanthin from farnesyl diphosphate: step 5/5.</text>
</comment>
<evidence type="ECO:0000256" key="2">
    <source>
        <dbReference type="ARBA" id="ARBA00022475"/>
    </source>
</evidence>
<keyword evidence="15" id="KW-1185">Reference proteome</keyword>
<comment type="subcellular location">
    <subcellularLocation>
        <location evidence="1">Cell membrane</location>
        <topology evidence="1">Single-pass membrane protein</topology>
    </subcellularLocation>
</comment>
<comment type="caution">
    <text evidence="14">The sequence shown here is derived from an EMBL/GenBank/DDBJ whole genome shotgun (WGS) entry which is preliminary data.</text>
</comment>
<keyword evidence="3" id="KW-0808">Transferase</keyword>
<organism evidence="14 15">
    <name type="scientific">Gelidibacter sediminis</name>
    <dbReference type="NCBI Taxonomy" id="1608710"/>
    <lineage>
        <taxon>Bacteria</taxon>
        <taxon>Pseudomonadati</taxon>
        <taxon>Bacteroidota</taxon>
        <taxon>Flavobacteriia</taxon>
        <taxon>Flavobacteriales</taxon>
        <taxon>Flavobacteriaceae</taxon>
        <taxon>Gelidibacter</taxon>
    </lineage>
</organism>
<proteinExistence type="inferred from homology"/>
<dbReference type="EMBL" id="SOBW01000008">
    <property type="protein sequence ID" value="TDU39781.1"/>
    <property type="molecule type" value="Genomic_DNA"/>
</dbReference>
<keyword evidence="7 13" id="KW-0472">Membrane</keyword>
<evidence type="ECO:0000256" key="13">
    <source>
        <dbReference type="SAM" id="Phobius"/>
    </source>
</evidence>
<evidence type="ECO:0000256" key="6">
    <source>
        <dbReference type="ARBA" id="ARBA00022989"/>
    </source>
</evidence>
<reference evidence="14 15" key="1">
    <citation type="submission" date="2019-03" db="EMBL/GenBank/DDBJ databases">
        <title>Genomic Encyclopedia of Archaeal and Bacterial Type Strains, Phase II (KMG-II): from individual species to whole genera.</title>
        <authorList>
            <person name="Goeker M."/>
        </authorList>
    </citation>
    <scope>NUCLEOTIDE SEQUENCE [LARGE SCALE GENOMIC DNA]</scope>
    <source>
        <strain evidence="14 15">DSM 28135</strain>
    </source>
</reference>
<evidence type="ECO:0000256" key="5">
    <source>
        <dbReference type="ARBA" id="ARBA00022729"/>
    </source>
</evidence>
<protein>
    <recommendedName>
        <fullName evidence="11">Glycosyl-4,4'-diaponeurosporenoate acyltransferase</fullName>
    </recommendedName>
</protein>
<evidence type="ECO:0000313" key="14">
    <source>
        <dbReference type="EMBL" id="TDU39781.1"/>
    </source>
</evidence>
<keyword evidence="4 13" id="KW-0812">Transmembrane</keyword>
<dbReference type="AlphaFoldDB" id="A0A4R7Q019"/>
<keyword evidence="6 13" id="KW-1133">Transmembrane helix</keyword>
<sequence length="194" mass="22942">MVKKILFPLIAIFLAYRSYELLKTLWFLEPDALHWSVKIISAILINLFITGVFAFVGFAYKTNRLLTKRYYHIKNPKFLNKFAQLLNIELFRKFLLVLIWGKDKYRKRYFDGTQQGLENLDFQTRQSEFGHLGAFICILVAIIPLILQKHFLITIVTVLLNVIVNLYPVILQRVHRIKIERIRSIQFKIESSPI</sequence>
<dbReference type="Pfam" id="PF18927">
    <property type="entry name" value="CrtO"/>
    <property type="match status" value="1"/>
</dbReference>
<dbReference type="GO" id="GO:0016746">
    <property type="term" value="F:acyltransferase activity"/>
    <property type="evidence" value="ECO:0007669"/>
    <property type="project" value="UniProtKB-KW"/>
</dbReference>
<dbReference type="OrthoDB" id="669469at2"/>
<evidence type="ECO:0000256" key="4">
    <source>
        <dbReference type="ARBA" id="ARBA00022692"/>
    </source>
</evidence>
<dbReference type="Proteomes" id="UP000294689">
    <property type="component" value="Unassembled WGS sequence"/>
</dbReference>
<accession>A0A4R7Q019</accession>
<evidence type="ECO:0000256" key="7">
    <source>
        <dbReference type="ARBA" id="ARBA00023136"/>
    </source>
</evidence>
<evidence type="ECO:0000256" key="12">
    <source>
        <dbReference type="ARBA" id="ARBA00025324"/>
    </source>
</evidence>
<comment type="function">
    <text evidence="12">Catalyzes the acylation of glycosyl-4,4'-diaponeurosporenoate, i.e. the esterification of glucose at the C6'' position with the carboxyl group of the C(15) fatty acid 12-methyltetradecanoic acid, to yield staphyloxanthin. This is the last step in the biosynthesis of this orange pigment, present in most staphylococci strains.</text>
</comment>
<keyword evidence="5" id="KW-0732">Signal</keyword>
<name>A0A4R7Q019_9FLAO</name>
<gene>
    <name evidence="14" type="ORF">BXY82_1812</name>
</gene>
<dbReference type="RefSeq" id="WP_133757837.1">
    <property type="nucleotide sequence ID" value="NZ_SOBW01000008.1"/>
</dbReference>
<dbReference type="InterPro" id="IPR044021">
    <property type="entry name" value="CrtO"/>
</dbReference>
<keyword evidence="2" id="KW-1003">Cell membrane</keyword>
<keyword evidence="8" id="KW-0012">Acyltransferase</keyword>
<evidence type="ECO:0000256" key="9">
    <source>
        <dbReference type="ARBA" id="ARBA00023588"/>
    </source>
</evidence>
<feature type="transmembrane region" description="Helical" evidence="13">
    <location>
        <begin position="153"/>
        <end position="171"/>
    </location>
</feature>
<dbReference type="GO" id="GO:0005886">
    <property type="term" value="C:plasma membrane"/>
    <property type="evidence" value="ECO:0007669"/>
    <property type="project" value="UniProtKB-SubCell"/>
</dbReference>
<comment type="similarity">
    <text evidence="10">Belongs to the acyltransferase CrtO family.</text>
</comment>
<dbReference type="UniPathway" id="UPA00029">
    <property type="reaction ID" value="UER00560"/>
</dbReference>
<evidence type="ECO:0000256" key="11">
    <source>
        <dbReference type="ARBA" id="ARBA00023667"/>
    </source>
</evidence>
<evidence type="ECO:0000313" key="15">
    <source>
        <dbReference type="Proteomes" id="UP000294689"/>
    </source>
</evidence>
<evidence type="ECO:0000256" key="3">
    <source>
        <dbReference type="ARBA" id="ARBA00022679"/>
    </source>
</evidence>
<feature type="transmembrane region" description="Helical" evidence="13">
    <location>
        <begin position="33"/>
        <end position="60"/>
    </location>
</feature>
<evidence type="ECO:0000256" key="10">
    <source>
        <dbReference type="ARBA" id="ARBA00023603"/>
    </source>
</evidence>
<evidence type="ECO:0000256" key="8">
    <source>
        <dbReference type="ARBA" id="ARBA00023315"/>
    </source>
</evidence>
<evidence type="ECO:0000256" key="1">
    <source>
        <dbReference type="ARBA" id="ARBA00004162"/>
    </source>
</evidence>